<evidence type="ECO:0000313" key="2">
    <source>
        <dbReference type="EnsemblPlants" id="LPERR05G11940.1"/>
    </source>
</evidence>
<dbReference type="PANTHER" id="PTHR34397">
    <property type="entry name" value="OS05G0237600 PROTEIN"/>
    <property type="match status" value="1"/>
</dbReference>
<feature type="region of interest" description="Disordered" evidence="1">
    <location>
        <begin position="1"/>
        <end position="24"/>
    </location>
</feature>
<name>A0A0D9WG29_9ORYZ</name>
<dbReference type="HOGENOM" id="CLU_101959_0_0_1"/>
<protein>
    <submittedName>
        <fullName evidence="2">Uncharacterized protein</fullName>
    </submittedName>
</protein>
<dbReference type="PANTHER" id="PTHR34397:SF12">
    <property type="entry name" value="OS07G0424000 PROTEIN"/>
    <property type="match status" value="1"/>
</dbReference>
<feature type="compositionally biased region" description="Low complexity" evidence="1">
    <location>
        <begin position="1"/>
        <end position="16"/>
    </location>
</feature>
<evidence type="ECO:0000256" key="1">
    <source>
        <dbReference type="SAM" id="MobiDB-lite"/>
    </source>
</evidence>
<reference evidence="3" key="2">
    <citation type="submission" date="2013-12" db="EMBL/GenBank/DDBJ databases">
        <authorList>
            <person name="Yu Y."/>
            <person name="Lee S."/>
            <person name="de Baynast K."/>
            <person name="Wissotski M."/>
            <person name="Liu L."/>
            <person name="Talag J."/>
            <person name="Goicoechea J."/>
            <person name="Angelova A."/>
            <person name="Jetty R."/>
            <person name="Kudrna D."/>
            <person name="Golser W."/>
            <person name="Rivera L."/>
            <person name="Zhang J."/>
            <person name="Wing R."/>
        </authorList>
    </citation>
    <scope>NUCLEOTIDE SEQUENCE</scope>
</reference>
<dbReference type="Proteomes" id="UP000032180">
    <property type="component" value="Chromosome 5"/>
</dbReference>
<reference evidence="2 3" key="1">
    <citation type="submission" date="2012-08" db="EMBL/GenBank/DDBJ databases">
        <title>Oryza genome evolution.</title>
        <authorList>
            <person name="Wing R.A."/>
        </authorList>
    </citation>
    <scope>NUCLEOTIDE SEQUENCE</scope>
</reference>
<dbReference type="AlphaFoldDB" id="A0A0D9WG29"/>
<sequence length="233" mass="25987">MSQGSSPPGASKPAPSLHGFPAGQTPESIFAKHLEDYRKKLRTRRPDLGFEDFSFLRLKDVIDYEAKPLPPLLSAMRALPGSSPIYCSYFMPVTKKQANLKLGAIYFPDCGDACRTRHLVEELTDDELDEVIDDGYDGDDGLPVPVFDEEGRRYDFKLGYSEDALGGSYVLVGVGGDYQRFMENNNVLRDKLELGKNLCLMVFAFRTVAPLVKYKHKKDHSASATLCMALLFC</sequence>
<dbReference type="Gramene" id="LPERR05G11940.1">
    <property type="protein sequence ID" value="LPERR05G11940.1"/>
    <property type="gene ID" value="LPERR05G11940"/>
</dbReference>
<keyword evidence="3" id="KW-1185">Reference proteome</keyword>
<accession>A0A0D9WG29</accession>
<organism evidence="2 3">
    <name type="scientific">Leersia perrieri</name>
    <dbReference type="NCBI Taxonomy" id="77586"/>
    <lineage>
        <taxon>Eukaryota</taxon>
        <taxon>Viridiplantae</taxon>
        <taxon>Streptophyta</taxon>
        <taxon>Embryophyta</taxon>
        <taxon>Tracheophyta</taxon>
        <taxon>Spermatophyta</taxon>
        <taxon>Magnoliopsida</taxon>
        <taxon>Liliopsida</taxon>
        <taxon>Poales</taxon>
        <taxon>Poaceae</taxon>
        <taxon>BOP clade</taxon>
        <taxon>Oryzoideae</taxon>
        <taxon>Oryzeae</taxon>
        <taxon>Oryzinae</taxon>
        <taxon>Leersia</taxon>
    </lineage>
</organism>
<evidence type="ECO:0000313" key="3">
    <source>
        <dbReference type="Proteomes" id="UP000032180"/>
    </source>
</evidence>
<dbReference type="EnsemblPlants" id="LPERR05G11940.1">
    <property type="protein sequence ID" value="LPERR05G11940.1"/>
    <property type="gene ID" value="LPERR05G11940"/>
</dbReference>
<proteinExistence type="predicted"/>
<reference evidence="2" key="3">
    <citation type="submission" date="2015-04" db="UniProtKB">
        <authorList>
            <consortium name="EnsemblPlants"/>
        </authorList>
    </citation>
    <scope>IDENTIFICATION</scope>
</reference>